<reference evidence="2" key="2">
    <citation type="submission" date="2023-05" db="EMBL/GenBank/DDBJ databases">
        <authorList>
            <consortium name="Lawrence Berkeley National Laboratory"/>
            <person name="Steindorff A."/>
            <person name="Hensen N."/>
            <person name="Bonometti L."/>
            <person name="Westerberg I."/>
            <person name="Brannstrom I.O."/>
            <person name="Guillou S."/>
            <person name="Cros-Aarteil S."/>
            <person name="Calhoun S."/>
            <person name="Haridas S."/>
            <person name="Kuo A."/>
            <person name="Mondo S."/>
            <person name="Pangilinan J."/>
            <person name="Riley R."/>
            <person name="Labutti K."/>
            <person name="Andreopoulos B."/>
            <person name="Lipzen A."/>
            <person name="Chen C."/>
            <person name="Yanf M."/>
            <person name="Daum C."/>
            <person name="Ng V."/>
            <person name="Clum A."/>
            <person name="Ohm R."/>
            <person name="Martin F."/>
            <person name="Silar P."/>
            <person name="Natvig D."/>
            <person name="Lalanne C."/>
            <person name="Gautier V."/>
            <person name="Ament-Velasquez S.L."/>
            <person name="Kruys A."/>
            <person name="Hutchinson M.I."/>
            <person name="Powell A.J."/>
            <person name="Barry K."/>
            <person name="Miller A.N."/>
            <person name="Grigoriev I.V."/>
            <person name="Debuchy R."/>
            <person name="Gladieux P."/>
            <person name="Thoren M.H."/>
            <person name="Johannesson H."/>
        </authorList>
    </citation>
    <scope>NUCLEOTIDE SEQUENCE</scope>
    <source>
        <strain evidence="2">CBS 731.68</strain>
    </source>
</reference>
<name>A0AAN6U555_9PEZI</name>
<organism evidence="2 3">
    <name type="scientific">Parathielavia appendiculata</name>
    <dbReference type="NCBI Taxonomy" id="2587402"/>
    <lineage>
        <taxon>Eukaryota</taxon>
        <taxon>Fungi</taxon>
        <taxon>Dikarya</taxon>
        <taxon>Ascomycota</taxon>
        <taxon>Pezizomycotina</taxon>
        <taxon>Sordariomycetes</taxon>
        <taxon>Sordariomycetidae</taxon>
        <taxon>Sordariales</taxon>
        <taxon>Chaetomiaceae</taxon>
        <taxon>Parathielavia</taxon>
    </lineage>
</organism>
<dbReference type="EMBL" id="MU853226">
    <property type="protein sequence ID" value="KAK4125281.1"/>
    <property type="molecule type" value="Genomic_DNA"/>
</dbReference>
<evidence type="ECO:0000256" key="1">
    <source>
        <dbReference type="SAM" id="MobiDB-lite"/>
    </source>
</evidence>
<dbReference type="Proteomes" id="UP001302602">
    <property type="component" value="Unassembled WGS sequence"/>
</dbReference>
<feature type="region of interest" description="Disordered" evidence="1">
    <location>
        <begin position="123"/>
        <end position="175"/>
    </location>
</feature>
<keyword evidence="3" id="KW-1185">Reference proteome</keyword>
<accession>A0AAN6U555</accession>
<feature type="region of interest" description="Disordered" evidence="1">
    <location>
        <begin position="1"/>
        <end position="55"/>
    </location>
</feature>
<gene>
    <name evidence="2" type="ORF">N657DRAFT_689595</name>
</gene>
<proteinExistence type="predicted"/>
<comment type="caution">
    <text evidence="2">The sequence shown here is derived from an EMBL/GenBank/DDBJ whole genome shotgun (WGS) entry which is preliminary data.</text>
</comment>
<evidence type="ECO:0000313" key="3">
    <source>
        <dbReference type="Proteomes" id="UP001302602"/>
    </source>
</evidence>
<dbReference type="RefSeq" id="XP_062649052.1">
    <property type="nucleotide sequence ID" value="XM_062797000.1"/>
</dbReference>
<dbReference type="GeneID" id="87833768"/>
<evidence type="ECO:0000313" key="2">
    <source>
        <dbReference type="EMBL" id="KAK4125281.1"/>
    </source>
</evidence>
<feature type="compositionally biased region" description="Basic and acidic residues" evidence="1">
    <location>
        <begin position="159"/>
        <end position="168"/>
    </location>
</feature>
<protein>
    <submittedName>
        <fullName evidence="2">Uncharacterized protein</fullName>
    </submittedName>
</protein>
<reference evidence="2" key="1">
    <citation type="journal article" date="2023" name="Mol. Phylogenet. Evol.">
        <title>Genome-scale phylogeny and comparative genomics of the fungal order Sordariales.</title>
        <authorList>
            <person name="Hensen N."/>
            <person name="Bonometti L."/>
            <person name="Westerberg I."/>
            <person name="Brannstrom I.O."/>
            <person name="Guillou S."/>
            <person name="Cros-Aarteil S."/>
            <person name="Calhoun S."/>
            <person name="Haridas S."/>
            <person name="Kuo A."/>
            <person name="Mondo S."/>
            <person name="Pangilinan J."/>
            <person name="Riley R."/>
            <person name="LaButti K."/>
            <person name="Andreopoulos B."/>
            <person name="Lipzen A."/>
            <person name="Chen C."/>
            <person name="Yan M."/>
            <person name="Daum C."/>
            <person name="Ng V."/>
            <person name="Clum A."/>
            <person name="Steindorff A."/>
            <person name="Ohm R.A."/>
            <person name="Martin F."/>
            <person name="Silar P."/>
            <person name="Natvig D.O."/>
            <person name="Lalanne C."/>
            <person name="Gautier V."/>
            <person name="Ament-Velasquez S.L."/>
            <person name="Kruys A."/>
            <person name="Hutchinson M.I."/>
            <person name="Powell A.J."/>
            <person name="Barry K."/>
            <person name="Miller A.N."/>
            <person name="Grigoriev I.V."/>
            <person name="Debuchy R."/>
            <person name="Gladieux P."/>
            <person name="Hiltunen Thoren M."/>
            <person name="Johannesson H."/>
        </authorList>
    </citation>
    <scope>NUCLEOTIDE SEQUENCE</scope>
    <source>
        <strain evidence="2">CBS 731.68</strain>
    </source>
</reference>
<feature type="compositionally biased region" description="Polar residues" evidence="1">
    <location>
        <begin position="7"/>
        <end position="17"/>
    </location>
</feature>
<sequence>MAPTKPTPTAQPSTPRANRQAVLTGRIDDVRSSSPNTPCNQRPKGFRNGGGSKYGRCPNCQIGRRERSRFNPLGLSPHKGRFRFVCSKRNGNPPCNYSEVLASDPADNPAAYSGVAQSIEVDNNEEEDDDDHSIISPSRARKNRTKANSRAAPSGTISKDFRNMDAGKDSSQQKLGCPQCMKGQLVQKCRDTFHFRETVLVCEKVWNGNEAGGGCGYSMNLGSKPIGGNDDADYHDGDDDVEITKVVETPDAAKKKDLKHGVTISGRKKKSMDDWIFEERERAMENPFAAAVMAGPPADKIKQKPKRKIVVDLTSDDELLGTSPVRRPKFSAGANHTMVGGAIGAHAPILIEDDDEPKAAAEFEDLGSDDELQLIQLADKAEDARDDLDEDDVLELIQMADKAVATMSSQ</sequence>
<dbReference type="AlphaFoldDB" id="A0AAN6U555"/>